<feature type="compositionally biased region" description="Polar residues" evidence="16">
    <location>
        <begin position="723"/>
        <end position="738"/>
    </location>
</feature>
<accession>A0A8C4DKY9</accession>
<evidence type="ECO:0000256" key="1">
    <source>
        <dbReference type="ARBA" id="ARBA00004123"/>
    </source>
</evidence>
<dbReference type="PROSITE" id="PS00107">
    <property type="entry name" value="PROTEIN_KINASE_ATP"/>
    <property type="match status" value="1"/>
</dbReference>
<evidence type="ECO:0000256" key="12">
    <source>
        <dbReference type="ARBA" id="ARBA00023242"/>
    </source>
</evidence>
<evidence type="ECO:0000256" key="6">
    <source>
        <dbReference type="ARBA" id="ARBA00022527"/>
    </source>
</evidence>
<dbReference type="InterPro" id="IPR000719">
    <property type="entry name" value="Prot_kinase_dom"/>
</dbReference>
<evidence type="ECO:0000256" key="9">
    <source>
        <dbReference type="ARBA" id="ARBA00022741"/>
    </source>
</evidence>
<evidence type="ECO:0000256" key="14">
    <source>
        <dbReference type="ARBA" id="ARBA00048789"/>
    </source>
</evidence>
<keyword evidence="5" id="KW-0963">Cytoplasm</keyword>
<dbReference type="PROSITE" id="PS50011">
    <property type="entry name" value="PROTEIN_KINASE_DOM"/>
    <property type="match status" value="1"/>
</dbReference>
<evidence type="ECO:0000256" key="8">
    <source>
        <dbReference type="ARBA" id="ARBA00022679"/>
    </source>
</evidence>
<keyword evidence="19" id="KW-1185">Reference proteome</keyword>
<dbReference type="SMART" id="SM00220">
    <property type="entry name" value="S_TKc"/>
    <property type="match status" value="1"/>
</dbReference>
<keyword evidence="7" id="KW-0597">Phosphoprotein</keyword>
<dbReference type="Pfam" id="PF00069">
    <property type="entry name" value="Pkinase"/>
    <property type="match status" value="1"/>
</dbReference>
<name>A0A8C4DKY9_DICLA</name>
<dbReference type="Ensembl" id="ENSDLAT00005004517.2">
    <property type="protein sequence ID" value="ENSDLAP00005004370.2"/>
    <property type="gene ID" value="ENSDLAG00005001836.2"/>
</dbReference>
<evidence type="ECO:0000259" key="17">
    <source>
        <dbReference type="PROSITE" id="PS50011"/>
    </source>
</evidence>
<dbReference type="FunFam" id="3.10.20.90:FF:000061">
    <property type="entry name" value="Inhibitor of nuclear factor kappa-B kinase subunit alpha"/>
    <property type="match status" value="1"/>
</dbReference>
<dbReference type="CDD" id="cd17046">
    <property type="entry name" value="Ubl_IKKA_like"/>
    <property type="match status" value="1"/>
</dbReference>
<keyword evidence="6" id="KW-0723">Serine/threonine-protein kinase</keyword>
<keyword evidence="10" id="KW-0418">Kinase</keyword>
<organism evidence="18 19">
    <name type="scientific">Dicentrarchus labrax</name>
    <name type="common">European seabass</name>
    <name type="synonym">Morone labrax</name>
    <dbReference type="NCBI Taxonomy" id="13489"/>
    <lineage>
        <taxon>Eukaryota</taxon>
        <taxon>Metazoa</taxon>
        <taxon>Chordata</taxon>
        <taxon>Craniata</taxon>
        <taxon>Vertebrata</taxon>
        <taxon>Euteleostomi</taxon>
        <taxon>Actinopterygii</taxon>
        <taxon>Neopterygii</taxon>
        <taxon>Teleostei</taxon>
        <taxon>Neoteleostei</taxon>
        <taxon>Acanthomorphata</taxon>
        <taxon>Eupercaria</taxon>
        <taxon>Moronidae</taxon>
        <taxon>Dicentrarchus</taxon>
    </lineage>
</organism>
<dbReference type="SUPFAM" id="SSF56112">
    <property type="entry name" value="Protein kinase-like (PK-like)"/>
    <property type="match status" value="1"/>
</dbReference>
<evidence type="ECO:0000256" key="2">
    <source>
        <dbReference type="ARBA" id="ARBA00004496"/>
    </source>
</evidence>
<dbReference type="InterPro" id="IPR046375">
    <property type="entry name" value="IKBKB_SDD_sf"/>
</dbReference>
<evidence type="ECO:0000256" key="13">
    <source>
        <dbReference type="ARBA" id="ARBA00032095"/>
    </source>
</evidence>
<dbReference type="AlphaFoldDB" id="A0A8C4DKY9"/>
<dbReference type="PROSITE" id="PS00108">
    <property type="entry name" value="PROTEIN_KINASE_ST"/>
    <property type="match status" value="1"/>
</dbReference>
<dbReference type="InterPro" id="IPR017441">
    <property type="entry name" value="Protein_kinase_ATP_BS"/>
</dbReference>
<dbReference type="GO" id="GO:0008384">
    <property type="term" value="F:IkappaB kinase activity"/>
    <property type="evidence" value="ECO:0007669"/>
    <property type="project" value="UniProtKB-EC"/>
</dbReference>
<dbReference type="GO" id="GO:0005634">
    <property type="term" value="C:nucleus"/>
    <property type="evidence" value="ECO:0007669"/>
    <property type="project" value="UniProtKB-SubCell"/>
</dbReference>
<dbReference type="Gene3D" id="3.10.20.90">
    <property type="entry name" value="Phosphatidylinositol 3-kinase Catalytic Subunit, Chain A, domain 1"/>
    <property type="match status" value="1"/>
</dbReference>
<dbReference type="EC" id="2.7.11.10" evidence="3"/>
<keyword evidence="8" id="KW-0808">Transferase</keyword>
<dbReference type="InterPro" id="IPR051180">
    <property type="entry name" value="IKK"/>
</dbReference>
<dbReference type="InterPro" id="IPR041185">
    <property type="entry name" value="IKBKB_SDD"/>
</dbReference>
<dbReference type="GO" id="GO:0005524">
    <property type="term" value="F:ATP binding"/>
    <property type="evidence" value="ECO:0007669"/>
    <property type="project" value="UniProtKB-UniRule"/>
</dbReference>
<dbReference type="Gene3D" id="1.10.510.10">
    <property type="entry name" value="Transferase(Phosphotransferase) domain 1"/>
    <property type="match status" value="1"/>
</dbReference>
<dbReference type="PANTHER" id="PTHR22969">
    <property type="entry name" value="IKB KINASE"/>
    <property type="match status" value="1"/>
</dbReference>
<evidence type="ECO:0000256" key="4">
    <source>
        <dbReference type="ARBA" id="ARBA00021841"/>
    </source>
</evidence>
<dbReference type="InterPro" id="IPR008271">
    <property type="entry name" value="Ser/Thr_kinase_AS"/>
</dbReference>
<reference evidence="18" key="2">
    <citation type="submission" date="2025-09" db="UniProtKB">
        <authorList>
            <consortium name="Ensembl"/>
        </authorList>
    </citation>
    <scope>IDENTIFICATION</scope>
</reference>
<dbReference type="Proteomes" id="UP000694389">
    <property type="component" value="Unassembled WGS sequence"/>
</dbReference>
<dbReference type="InterPro" id="IPR011009">
    <property type="entry name" value="Kinase-like_dom_sf"/>
</dbReference>
<dbReference type="GO" id="GO:0045944">
    <property type="term" value="P:positive regulation of transcription by RNA polymerase II"/>
    <property type="evidence" value="ECO:0007669"/>
    <property type="project" value="TreeGrafter"/>
</dbReference>
<feature type="binding site" evidence="15">
    <location>
        <position position="44"/>
    </location>
    <ligand>
        <name>ATP</name>
        <dbReference type="ChEBI" id="CHEBI:30616"/>
    </ligand>
</feature>
<dbReference type="GO" id="GO:0033209">
    <property type="term" value="P:tumor necrosis factor-mediated signaling pathway"/>
    <property type="evidence" value="ECO:0007669"/>
    <property type="project" value="TreeGrafter"/>
</dbReference>
<keyword evidence="12" id="KW-0539">Nucleus</keyword>
<keyword evidence="9 15" id="KW-0547">Nucleotide-binding</keyword>
<evidence type="ECO:0000256" key="11">
    <source>
        <dbReference type="ARBA" id="ARBA00022840"/>
    </source>
</evidence>
<dbReference type="GeneTree" id="ENSGT00950000182937"/>
<dbReference type="GO" id="GO:0008385">
    <property type="term" value="C:IkappaB kinase complex"/>
    <property type="evidence" value="ECO:0007669"/>
    <property type="project" value="TreeGrafter"/>
</dbReference>
<evidence type="ECO:0000256" key="15">
    <source>
        <dbReference type="PROSITE-ProRule" id="PRU10141"/>
    </source>
</evidence>
<evidence type="ECO:0000256" key="7">
    <source>
        <dbReference type="ARBA" id="ARBA00022553"/>
    </source>
</evidence>
<feature type="domain" description="Protein kinase" evidence="17">
    <location>
        <begin position="15"/>
        <end position="311"/>
    </location>
</feature>
<evidence type="ECO:0000313" key="18">
    <source>
        <dbReference type="Ensembl" id="ENSDLAP00005004370.2"/>
    </source>
</evidence>
<evidence type="ECO:0000313" key="19">
    <source>
        <dbReference type="Proteomes" id="UP000694389"/>
    </source>
</evidence>
<feature type="region of interest" description="Disordered" evidence="16">
    <location>
        <begin position="723"/>
        <end position="748"/>
    </location>
</feature>
<protein>
    <recommendedName>
        <fullName evidence="4">Inhibitor of nuclear factor kappa-B kinase subunit alpha</fullName>
        <ecNumber evidence="3">2.7.11.10</ecNumber>
    </recommendedName>
    <alternativeName>
        <fullName evidence="13">Nuclear factor NF-kappa-B inhibitor kinase alpha</fullName>
    </alternativeName>
</protein>
<dbReference type="Pfam" id="PF18397">
    <property type="entry name" value="IKBKB_SDD"/>
    <property type="match status" value="1"/>
</dbReference>
<evidence type="ECO:0000256" key="10">
    <source>
        <dbReference type="ARBA" id="ARBA00022777"/>
    </source>
</evidence>
<dbReference type="FunFam" id="1.10.510.10:FF:000147">
    <property type="entry name" value="Inhibitor of nuclear factor kappa-B kinase subunit beta"/>
    <property type="match status" value="1"/>
</dbReference>
<dbReference type="PANTHER" id="PTHR22969:SF13">
    <property type="entry name" value="INHIBITOR OF NUCLEAR FACTOR KAPPA-B KINASE SUBUNIT ALPHA"/>
    <property type="match status" value="1"/>
</dbReference>
<comment type="catalytic activity">
    <reaction evidence="14">
        <text>L-seryl-[I-kappa-B protein] + ATP = O-phospho-L-seryl-[I-kappa-B protein] + ADP + H(+)</text>
        <dbReference type="Rhea" id="RHEA:19073"/>
        <dbReference type="Rhea" id="RHEA-COMP:13698"/>
        <dbReference type="Rhea" id="RHEA-COMP:13699"/>
        <dbReference type="ChEBI" id="CHEBI:15378"/>
        <dbReference type="ChEBI" id="CHEBI:29999"/>
        <dbReference type="ChEBI" id="CHEBI:30616"/>
        <dbReference type="ChEBI" id="CHEBI:83421"/>
        <dbReference type="ChEBI" id="CHEBI:456216"/>
        <dbReference type="EC" id="2.7.11.10"/>
    </reaction>
</comment>
<comment type="subcellular location">
    <subcellularLocation>
        <location evidence="2">Cytoplasm</location>
    </subcellularLocation>
    <subcellularLocation>
        <location evidence="1">Nucleus</location>
    </subcellularLocation>
</comment>
<sequence length="748" mass="85472">MEKPPFRQNQSCGDWELKERLGMGGFAHVYLYQHHETTEKLAVKMCRLELTPRNKDRWGREIQIMKKLNHINVVTARDVPEDILSIALNDLPLLAMEYCSRGDLRKMLSKPENCCGLKESEVLSLLNDVGSGIQYLHENKIIHRDLKPENIVLQDINGKLVHKIIDLGYAKDLDQGSLCTSFVGTLQYLAPELFENKPYTVTVDYWSFGTMVFECSCGFRPFLHNLQPVQWASKVRNKGPKDIMAVEEQNGEVKFSTHLPYPNNLSRLVPCDCSYTSLLQLMLKWDPVQRGGKISPDTKKPKCFEALEQILSMKVVHILNMTTAQVHSFQLTTDESLHSLQKRIEAETKIEVVNQELLQETGVSLDPRKPAAQCVLDGVRGWDSYIVYLFDKSINTYSGPFSARQLPDKVNTIVQEAKIQMPLVVLKKVWGEAVSYICGLKEDYSRLFQGQRAAMLSLLRYNTNLTRCKNSMFGFSQQLKAKLDFFKSSIQYDLEKYSDQMHYGISSEKMLKAWQENEERAAAFAQVIHLDDEIMALHSEIVELQRSPYARLLMRSDLTIRPLHTYKQLSFSPDVDVSSDSSEMVKAIIQTVQNQDKVLKDLYTHLSKILISKQKIIDLFPRIEKTLESIKDADNTVMQMQIKRQREFWHLLKIACVNSRRMCSLHSFCRSNPTCLLLLHVTVRSLSLSLFVSLSLSLFLLQAQNMSRNSIAASPESSNLLQVSQWSQSAQPVSSPHPLTSLPGPNDR</sequence>
<evidence type="ECO:0000256" key="16">
    <source>
        <dbReference type="SAM" id="MobiDB-lite"/>
    </source>
</evidence>
<keyword evidence="11 15" id="KW-0067">ATP-binding</keyword>
<proteinExistence type="predicted"/>
<dbReference type="Gene3D" id="1.20.1270.250">
    <property type="match status" value="1"/>
</dbReference>
<evidence type="ECO:0000256" key="5">
    <source>
        <dbReference type="ARBA" id="ARBA00022490"/>
    </source>
</evidence>
<evidence type="ECO:0000256" key="3">
    <source>
        <dbReference type="ARBA" id="ARBA00012442"/>
    </source>
</evidence>
<reference evidence="18" key="1">
    <citation type="submission" date="2025-08" db="UniProtKB">
        <authorList>
            <consortium name="Ensembl"/>
        </authorList>
    </citation>
    <scope>IDENTIFICATION</scope>
</reference>